<organism evidence="3">
    <name type="scientific">marine sediment metagenome</name>
    <dbReference type="NCBI Taxonomy" id="412755"/>
    <lineage>
        <taxon>unclassified sequences</taxon>
        <taxon>metagenomes</taxon>
        <taxon>ecological metagenomes</taxon>
    </lineage>
</organism>
<dbReference type="InterPro" id="IPR036188">
    <property type="entry name" value="FAD/NAD-bd_sf"/>
</dbReference>
<dbReference type="PANTHER" id="PTHR43757">
    <property type="entry name" value="AMINOMETHYLTRANSFERASE"/>
    <property type="match status" value="1"/>
</dbReference>
<dbReference type="Pfam" id="PF01571">
    <property type="entry name" value="GCV_T"/>
    <property type="match status" value="1"/>
</dbReference>
<gene>
    <name evidence="3" type="ORF">S01H4_19120</name>
</gene>
<dbReference type="InterPro" id="IPR028896">
    <property type="entry name" value="GcvT/YgfZ/DmdA"/>
</dbReference>
<dbReference type="InterPro" id="IPR032503">
    <property type="entry name" value="FAO_M"/>
</dbReference>
<dbReference type="Gene3D" id="3.50.50.60">
    <property type="entry name" value="FAD/NAD(P)-binding domain"/>
    <property type="match status" value="2"/>
</dbReference>
<name>X0YFB9_9ZZZZ</name>
<dbReference type="PANTHER" id="PTHR43757:SF2">
    <property type="entry name" value="AMINOMETHYLTRANSFERASE, MITOCHONDRIAL"/>
    <property type="match status" value="1"/>
</dbReference>
<protein>
    <recommendedName>
        <fullName evidence="4">FAD dependent oxidoreductase domain-containing protein</fullName>
    </recommendedName>
</protein>
<evidence type="ECO:0008006" key="4">
    <source>
        <dbReference type="Google" id="ProtNLM"/>
    </source>
</evidence>
<dbReference type="GO" id="GO:0005739">
    <property type="term" value="C:mitochondrion"/>
    <property type="evidence" value="ECO:0007669"/>
    <property type="project" value="TreeGrafter"/>
</dbReference>
<dbReference type="SUPFAM" id="SSF51905">
    <property type="entry name" value="FAD/NAD(P)-binding domain"/>
    <property type="match status" value="2"/>
</dbReference>
<evidence type="ECO:0000313" key="3">
    <source>
        <dbReference type="EMBL" id="GAG54669.1"/>
    </source>
</evidence>
<dbReference type="InterPro" id="IPR027266">
    <property type="entry name" value="TrmE/GcvT-like"/>
</dbReference>
<accession>X0YFB9</accession>
<dbReference type="Gene3D" id="3.30.1360.120">
    <property type="entry name" value="Probable tRNA modification gtpase trme, domain 1"/>
    <property type="match status" value="1"/>
</dbReference>
<dbReference type="Pfam" id="PF16350">
    <property type="entry name" value="FAO_M"/>
    <property type="match status" value="1"/>
</dbReference>
<dbReference type="AlphaFoldDB" id="X0YFB9"/>
<dbReference type="InterPro" id="IPR006222">
    <property type="entry name" value="GCVT_N"/>
</dbReference>
<dbReference type="EMBL" id="BART01008509">
    <property type="protein sequence ID" value="GAG54669.1"/>
    <property type="molecule type" value="Genomic_DNA"/>
</dbReference>
<comment type="caution">
    <text evidence="3">The sequence shown here is derived from an EMBL/GenBank/DDBJ whole genome shotgun (WGS) entry which is preliminary data.</text>
</comment>
<feature type="domain" description="GCVT N-terminal" evidence="1">
    <location>
        <begin position="105"/>
        <end position="255"/>
    </location>
</feature>
<evidence type="ECO:0000259" key="2">
    <source>
        <dbReference type="Pfam" id="PF16350"/>
    </source>
</evidence>
<dbReference type="Gene3D" id="3.40.50.720">
    <property type="entry name" value="NAD(P)-binding Rossmann-like Domain"/>
    <property type="match status" value="1"/>
</dbReference>
<proteinExistence type="predicted"/>
<evidence type="ECO:0000259" key="1">
    <source>
        <dbReference type="Pfam" id="PF01571"/>
    </source>
</evidence>
<dbReference type="SUPFAM" id="SSF103025">
    <property type="entry name" value="Folate-binding domain"/>
    <property type="match status" value="1"/>
</dbReference>
<sequence>PEAFTPDGVYYLGMAPEVDGCFVAAGFNSVGLQSAGGVGWVLADWIADRHAPMDLSAVDIRRAFPFQGNSEYLKERIPESLGLLYAMHWPFRQYESARNQRLSPIHDRIDTAGATFGEVAGWERPNWFALDGQERVYEYSYGKQNWFEASGVECDAVRNAVGFFDETCFVKLRVQGPDALTALNEICANEVDVPLGKAVYTQWCNDRGGIEADLTVTRLAEDEYFVVTAAVSGTRDAAWLREGCRDFRVTVTDVTLVTPANEVSTWTTHTEEQHRIAQRLLSLGIVIETGRTLASVAEDSVTTECVFTGDTRGIDASNVVIATSRKPQDDLFYELVDEINITRIGDCLAPGTIATSVYSGHRYARELDTEVLVPVPFIRE</sequence>
<feature type="domain" description="FAD dependent oxidoreductase central" evidence="2">
    <location>
        <begin position="51"/>
        <end position="103"/>
    </location>
</feature>
<feature type="non-terminal residue" evidence="3">
    <location>
        <position position="1"/>
    </location>
</feature>
<reference evidence="3" key="1">
    <citation type="journal article" date="2014" name="Front. Microbiol.">
        <title>High frequency of phylogenetically diverse reductive dehalogenase-homologous genes in deep subseafloor sedimentary metagenomes.</title>
        <authorList>
            <person name="Kawai M."/>
            <person name="Futagami T."/>
            <person name="Toyoda A."/>
            <person name="Takaki Y."/>
            <person name="Nishi S."/>
            <person name="Hori S."/>
            <person name="Arai W."/>
            <person name="Tsubouchi T."/>
            <person name="Morono Y."/>
            <person name="Uchiyama I."/>
            <person name="Ito T."/>
            <person name="Fujiyama A."/>
            <person name="Inagaki F."/>
            <person name="Takami H."/>
        </authorList>
    </citation>
    <scope>NUCLEOTIDE SEQUENCE</scope>
    <source>
        <strain evidence="3">Expedition CK06-06</strain>
    </source>
</reference>